<name>X1R3G4_9ZZZZ</name>
<proteinExistence type="predicted"/>
<protein>
    <submittedName>
        <fullName evidence="1">Uncharacterized protein</fullName>
    </submittedName>
</protein>
<reference evidence="1" key="1">
    <citation type="journal article" date="2014" name="Front. Microbiol.">
        <title>High frequency of phylogenetically diverse reductive dehalogenase-homologous genes in deep subseafloor sedimentary metagenomes.</title>
        <authorList>
            <person name="Kawai M."/>
            <person name="Futagami T."/>
            <person name="Toyoda A."/>
            <person name="Takaki Y."/>
            <person name="Nishi S."/>
            <person name="Hori S."/>
            <person name="Arai W."/>
            <person name="Tsubouchi T."/>
            <person name="Morono Y."/>
            <person name="Uchiyama I."/>
            <person name="Ito T."/>
            <person name="Fujiyama A."/>
            <person name="Inagaki F."/>
            <person name="Takami H."/>
        </authorList>
    </citation>
    <scope>NUCLEOTIDE SEQUENCE</scope>
    <source>
        <strain evidence="1">Expedition CK06-06</strain>
    </source>
</reference>
<dbReference type="EMBL" id="BARV01035524">
    <property type="protein sequence ID" value="GAI57655.1"/>
    <property type="molecule type" value="Genomic_DNA"/>
</dbReference>
<dbReference type="AlphaFoldDB" id="X1R3G4"/>
<comment type="caution">
    <text evidence="1">The sequence shown here is derived from an EMBL/GenBank/DDBJ whole genome shotgun (WGS) entry which is preliminary data.</text>
</comment>
<sequence>YDFNDELITVNRYLSIPRIKVFIWDVCIVPCVIKQCLPERLRGEAPVKRFLKVYFGYS</sequence>
<organism evidence="1">
    <name type="scientific">marine sediment metagenome</name>
    <dbReference type="NCBI Taxonomy" id="412755"/>
    <lineage>
        <taxon>unclassified sequences</taxon>
        <taxon>metagenomes</taxon>
        <taxon>ecological metagenomes</taxon>
    </lineage>
</organism>
<feature type="non-terminal residue" evidence="1">
    <location>
        <position position="1"/>
    </location>
</feature>
<accession>X1R3G4</accession>
<evidence type="ECO:0000313" key="1">
    <source>
        <dbReference type="EMBL" id="GAI57655.1"/>
    </source>
</evidence>
<gene>
    <name evidence="1" type="ORF">S06H3_55417</name>
</gene>